<name>A0AAE0H487_9CHLO</name>
<dbReference type="Proteomes" id="UP001190700">
    <property type="component" value="Unassembled WGS sequence"/>
</dbReference>
<keyword evidence="2" id="KW-1185">Reference proteome</keyword>
<gene>
    <name evidence="1" type="ORF">CYMTET_2849</name>
</gene>
<proteinExistence type="predicted"/>
<dbReference type="EMBL" id="LGRX02000048">
    <property type="protein sequence ID" value="KAK3289720.1"/>
    <property type="molecule type" value="Genomic_DNA"/>
</dbReference>
<protein>
    <submittedName>
        <fullName evidence="1">Uncharacterized protein</fullName>
    </submittedName>
</protein>
<organism evidence="1 2">
    <name type="scientific">Cymbomonas tetramitiformis</name>
    <dbReference type="NCBI Taxonomy" id="36881"/>
    <lineage>
        <taxon>Eukaryota</taxon>
        <taxon>Viridiplantae</taxon>
        <taxon>Chlorophyta</taxon>
        <taxon>Pyramimonadophyceae</taxon>
        <taxon>Pyramimonadales</taxon>
        <taxon>Pyramimonadaceae</taxon>
        <taxon>Cymbomonas</taxon>
    </lineage>
</organism>
<evidence type="ECO:0000313" key="2">
    <source>
        <dbReference type="Proteomes" id="UP001190700"/>
    </source>
</evidence>
<sequence length="244" mass="27274">MHNNVSKVIVLLNRLPDAWRPFGVTGSPLAVWVCVKRRITNRSSSSTAGAFDCCDGFAAAMWHIAQEIIGENGDVYRSDDTGQHDFVVLHDGQLFSVITNAALRTNDQIRKDVINLFARDKKKVVWRKERCVKALLSILENDRSTFKNMVDVRELASKFSQYSIEHLCGALRIPSVAIDDAVEIVATDEDDRLHVEPQRITRSATLAHMLRSAHARLEPDLFLPSRGSFVGAVRPVTAFDMACL</sequence>
<evidence type="ECO:0000313" key="1">
    <source>
        <dbReference type="EMBL" id="KAK3289720.1"/>
    </source>
</evidence>
<dbReference type="AlphaFoldDB" id="A0AAE0H487"/>
<comment type="caution">
    <text evidence="1">The sequence shown here is derived from an EMBL/GenBank/DDBJ whole genome shotgun (WGS) entry which is preliminary data.</text>
</comment>
<accession>A0AAE0H487</accession>
<reference evidence="1 2" key="1">
    <citation type="journal article" date="2015" name="Genome Biol. Evol.">
        <title>Comparative Genomics of a Bacterivorous Green Alga Reveals Evolutionary Causalities and Consequences of Phago-Mixotrophic Mode of Nutrition.</title>
        <authorList>
            <person name="Burns J.A."/>
            <person name="Paasch A."/>
            <person name="Narechania A."/>
            <person name="Kim E."/>
        </authorList>
    </citation>
    <scope>NUCLEOTIDE SEQUENCE [LARGE SCALE GENOMIC DNA]</scope>
    <source>
        <strain evidence="1 2">PLY_AMNH</strain>
    </source>
</reference>